<dbReference type="RefSeq" id="WP_188489211.1">
    <property type="nucleotide sequence ID" value="NZ_BMCS01000001.1"/>
</dbReference>
<dbReference type="InterPro" id="IPR010839">
    <property type="entry name" value="AtuA_N"/>
</dbReference>
<dbReference type="EMBL" id="BMCS01000001">
    <property type="protein sequence ID" value="GGF24046.1"/>
    <property type="molecule type" value="Genomic_DNA"/>
</dbReference>
<organism evidence="3 4">
    <name type="scientific">Williamsia phyllosphaerae</name>
    <dbReference type="NCBI Taxonomy" id="885042"/>
    <lineage>
        <taxon>Bacteria</taxon>
        <taxon>Bacillati</taxon>
        <taxon>Actinomycetota</taxon>
        <taxon>Actinomycetes</taxon>
        <taxon>Mycobacteriales</taxon>
        <taxon>Nocardiaceae</taxon>
        <taxon>Williamsia</taxon>
    </lineage>
</organism>
<evidence type="ECO:0000313" key="3">
    <source>
        <dbReference type="EMBL" id="GGF24046.1"/>
    </source>
</evidence>
<proteinExistence type="predicted"/>
<dbReference type="InterPro" id="IPR056362">
    <property type="entry name" value="AtuA-like_ferredoxin_dom"/>
</dbReference>
<keyword evidence="4" id="KW-1185">Reference proteome</keyword>
<protein>
    <recommendedName>
        <fullName evidence="5">Exopolyphosphatase</fullName>
    </recommendedName>
</protein>
<gene>
    <name evidence="3" type="ORF">GCM10007298_19960</name>
</gene>
<dbReference type="PANTHER" id="PTHR47585">
    <property type="match status" value="1"/>
</dbReference>
<evidence type="ECO:0000259" key="1">
    <source>
        <dbReference type="Pfam" id="PF07287"/>
    </source>
</evidence>
<dbReference type="Pfam" id="PF23544">
    <property type="entry name" value="AtuA_ferredoxin"/>
    <property type="match status" value="1"/>
</dbReference>
<dbReference type="Pfam" id="PF07287">
    <property type="entry name" value="AtuA"/>
    <property type="match status" value="1"/>
</dbReference>
<reference evidence="4" key="1">
    <citation type="journal article" date="2019" name="Int. J. Syst. Evol. Microbiol.">
        <title>The Global Catalogue of Microorganisms (GCM) 10K type strain sequencing project: providing services to taxonomists for standard genome sequencing and annotation.</title>
        <authorList>
            <consortium name="The Broad Institute Genomics Platform"/>
            <consortium name="The Broad Institute Genome Sequencing Center for Infectious Disease"/>
            <person name="Wu L."/>
            <person name="Ma J."/>
        </authorList>
    </citation>
    <scope>NUCLEOTIDE SEQUENCE [LARGE SCALE GENOMIC DNA]</scope>
    <source>
        <strain evidence="4">CCM 7855</strain>
    </source>
</reference>
<dbReference type="Proteomes" id="UP000632454">
    <property type="component" value="Unassembled WGS sequence"/>
</dbReference>
<feature type="domain" description="Acyclic terpene utilisation N-terminal" evidence="1">
    <location>
        <begin position="15"/>
        <end position="431"/>
    </location>
</feature>
<accession>A0ABQ1URC8</accession>
<comment type="caution">
    <text evidence="3">The sequence shown here is derived from an EMBL/GenBank/DDBJ whole genome shotgun (WGS) entry which is preliminary data.</text>
</comment>
<evidence type="ECO:0000313" key="4">
    <source>
        <dbReference type="Proteomes" id="UP000632454"/>
    </source>
</evidence>
<feature type="domain" description="AtuA-like ferredoxin-fold" evidence="2">
    <location>
        <begin position="470"/>
        <end position="564"/>
    </location>
</feature>
<evidence type="ECO:0008006" key="5">
    <source>
        <dbReference type="Google" id="ProtNLM"/>
    </source>
</evidence>
<name>A0ABQ1URC8_9NOCA</name>
<evidence type="ECO:0000259" key="2">
    <source>
        <dbReference type="Pfam" id="PF23544"/>
    </source>
</evidence>
<sequence length="576" mass="61148">MTTAVPVVPGTAPCVRVGNASGFYGDRFSAMREMLEGGDLDYLTGDYLAELTMLILGRDRLRDPARGYASTFVRQMRECLTIAVERKVRIVTNAGGLNPKGLADKLTELAAELGVEVSIAYVDGDDLISRAPELGLGEPLTANAYLGAFGIKAALDAGADVVVTGRITDASLAVGPAAHHFDWQPEDLDQLAGAVVAGHVIECGTQATGGNYAFFTEIGDLSRPGFPIAEIAADGSSVITKHRATGGAVTVGTVTAQLLYEITGPRYLGPDVTTRLDTVELSQQGTDRVLISGVRGEIPPESVKVSLNTLAGFRNEVTMILTGLDVEEKARLVTEQFESSLATKPEQLTWELSRTDRADGATEAQSSALLRCVGKSRDADTVGREFSSAAVELALASYPGFSMTAPPGKGSPYGVFEPGYVAADTVEHRVTLPDGTVTQIPPSPVRGPLAPLLDEAPRPARDWGPTSPAPLGLIAGARSGDKGGSANIGVWVRDPEHFEWLDEILTVDLLAQLLPETADLTVTRHRFPNLLAVNFVIEAILGRGVADNVRFDPQGKGLGEWLRARVVDIPDRFEVI</sequence>
<dbReference type="PANTHER" id="PTHR47585:SF1">
    <property type="entry name" value="DUF1446 DOMAIN-CONTAINING PROTEIN"/>
    <property type="match status" value="1"/>
</dbReference>